<dbReference type="EMBL" id="MK174290">
    <property type="protein sequence ID" value="QBZ81320.1"/>
    <property type="molecule type" value="Genomic_DNA"/>
</dbReference>
<keyword evidence="1" id="KW-0472">Membrane</keyword>
<proteinExistence type="predicted"/>
<keyword evidence="1" id="KW-0812">Transmembrane</keyword>
<dbReference type="Proteomes" id="UP001237152">
    <property type="component" value="Segment"/>
</dbReference>
<protein>
    <submittedName>
        <fullName evidence="2">Uncharacterized protein</fullName>
    </submittedName>
</protein>
<evidence type="ECO:0000256" key="1">
    <source>
        <dbReference type="SAM" id="Phobius"/>
    </source>
</evidence>
<name>A0A4D6EHN6_9VIRU</name>
<feature type="transmembrane region" description="Helical" evidence="1">
    <location>
        <begin position="211"/>
        <end position="232"/>
    </location>
</feature>
<reference evidence="2" key="1">
    <citation type="journal article" date="2019" name="Front. Microbiol.">
        <title>Pandoravirus Celtis Illustrates the Microevolution Processes at Work in the Giant Pandoraviridae Genomes.</title>
        <authorList>
            <person name="Legendre M."/>
            <person name="Alempic J.M."/>
            <person name="Philippe N."/>
            <person name="Lartigue A."/>
            <person name="Jeudy S."/>
            <person name="Poirot O."/>
            <person name="Ta N.T."/>
            <person name="Nin S."/>
            <person name="Coute Y."/>
            <person name="Abergel C."/>
            <person name="Claverie J.M."/>
        </authorList>
    </citation>
    <scope>NUCLEOTIDE SEQUENCE</scope>
</reference>
<accession>A0A4D6EHN6</accession>
<sequence>MPPRNPPLMRLLAWMQANAVLVDKASASGESTQVPAEAIGRHQSISQYDISAGGAALATTALAYAAGRLRSIHLLALAVQAMDTPHGQCPPLRSHRQAHLSPFATTTSPLPMDIPMPVCVQPRWAYAADPTRARQCALFLSGSIPRQPLDARACGLAGITRNTCGRCVPDTRRGCWLVVAHDRGRRPRRATNPVNRARHAARPAPDQSNSLFLICILLIFPLFIMPSVHAAARLSFGRSVARWAVSVAASLLRPCPDSHLSADSTTDFSSVVSPLCQYLVVSIPSWHWRPEKKRKADQPL</sequence>
<evidence type="ECO:0000313" key="2">
    <source>
        <dbReference type="EMBL" id="QBZ81320.1"/>
    </source>
</evidence>
<gene>
    <name evidence="2" type="ORF">pclt_cds_734b</name>
</gene>
<organism evidence="2 3">
    <name type="scientific">Pandoravirus celtis</name>
    <dbReference type="NCBI Taxonomy" id="2568002"/>
    <lineage>
        <taxon>Viruses</taxon>
        <taxon>Pandoravirus</taxon>
    </lineage>
</organism>
<keyword evidence="1" id="KW-1133">Transmembrane helix</keyword>
<evidence type="ECO:0000313" key="3">
    <source>
        <dbReference type="Proteomes" id="UP001237152"/>
    </source>
</evidence>